<evidence type="ECO:0000256" key="10">
    <source>
        <dbReference type="ARBA" id="ARBA00022989"/>
    </source>
</evidence>
<dbReference type="PROSITE" id="PS50255">
    <property type="entry name" value="CYTOCHROME_B5_2"/>
    <property type="match status" value="1"/>
</dbReference>
<dbReference type="Pfam" id="PF00173">
    <property type="entry name" value="Cyt-b5"/>
    <property type="match status" value="1"/>
</dbReference>
<feature type="binding site" evidence="17">
    <location>
        <position position="305"/>
    </location>
    <ligand>
        <name>Zn(2+)</name>
        <dbReference type="ChEBI" id="CHEBI:29105"/>
        <label>1</label>
    </ligand>
</feature>
<sequence>MVQAPTTDRQWSSAEVARHNRADSLWVSYRGKVFDLTEFAQDHPGGLDLLLDYAGQDVEKVMKDPLEHAHSDAAYDLLDDYCIGTLNPAGGSGCRPPSSKEIDAAAAEVLPATDIKADLEKEHFLDLSKPLFMQMVRSSFSKEFYMQQIHKPRYLSYPAPFFGTDAWLEVTTKTPWFVIPTIWLPLMAWYASAGYAIVQDLLVVGLYMAFGLGLWTLIEYALHRFVFHIEALLPDHPLALCIHFTLHGVHHYLPMDRYRLVMPPALGLTLAYPLFKLGHAAFPAGMSHAVIAGTILGYVAYDLTHYYLHHGRPFFQHLCSMKSYHLAHHYKNFNLGFGVTVKFWDRAFNTLLN</sequence>
<feature type="transmembrane region" description="Helical" evidence="19">
    <location>
        <begin position="176"/>
        <end position="198"/>
    </location>
</feature>
<comment type="cofactor">
    <cofactor evidence="16 17">
        <name>Zn(2+)</name>
        <dbReference type="ChEBI" id="CHEBI:29105"/>
    </cofactor>
    <text evidence="16 17">Binds 2 Zn(2+) ions per subunit that likely form a catalytic dimetal center.</text>
</comment>
<evidence type="ECO:0000256" key="15">
    <source>
        <dbReference type="ARBA" id="ARBA00023160"/>
    </source>
</evidence>
<protein>
    <recommendedName>
        <fullName evidence="16">Ceramide very long chain fatty acid hydroxylase</fullName>
        <ecNumber evidence="16">1.-.-.-</ecNumber>
    </recommendedName>
</protein>
<evidence type="ECO:0000256" key="8">
    <source>
        <dbReference type="ARBA" id="ARBA00022832"/>
    </source>
</evidence>
<feature type="binding site" evidence="17">
    <location>
        <position position="228"/>
    </location>
    <ligand>
        <name>Zn(2+)</name>
        <dbReference type="ChEBI" id="CHEBI:29105"/>
        <label>1</label>
    </ligand>
</feature>
<evidence type="ECO:0000259" key="20">
    <source>
        <dbReference type="PROSITE" id="PS50255"/>
    </source>
</evidence>
<feature type="binding site" evidence="17">
    <location>
        <position position="251"/>
    </location>
    <ligand>
        <name>Zn(2+)</name>
        <dbReference type="ChEBI" id="CHEBI:29105"/>
        <label>1</label>
    </ligand>
</feature>
<keyword evidence="3 16" id="KW-0444">Lipid biosynthesis</keyword>
<gene>
    <name evidence="21" type="primary">SCS7</name>
    <name evidence="21" type="ORF">H4R34_003103</name>
</gene>
<evidence type="ECO:0000256" key="17">
    <source>
        <dbReference type="PIRSR" id="PIRSR005149-1"/>
    </source>
</evidence>
<evidence type="ECO:0000256" key="9">
    <source>
        <dbReference type="ARBA" id="ARBA00022833"/>
    </source>
</evidence>
<dbReference type="Gene3D" id="3.10.120.10">
    <property type="entry name" value="Cytochrome b5-like heme/steroid binding domain"/>
    <property type="match status" value="1"/>
</dbReference>
<dbReference type="EMBL" id="JANBQB010000260">
    <property type="protein sequence ID" value="KAJ1978709.1"/>
    <property type="molecule type" value="Genomic_DNA"/>
</dbReference>
<name>A0A9W8B6R0_9FUNG</name>
<evidence type="ECO:0000256" key="19">
    <source>
        <dbReference type="SAM" id="Phobius"/>
    </source>
</evidence>
<feature type="domain" description="Cytochrome b5 heme-binding" evidence="20">
    <location>
        <begin position="8"/>
        <end position="87"/>
    </location>
</feature>
<reference evidence="21" key="1">
    <citation type="submission" date="2022-07" db="EMBL/GenBank/DDBJ databases">
        <title>Phylogenomic reconstructions and comparative analyses of Kickxellomycotina fungi.</title>
        <authorList>
            <person name="Reynolds N.K."/>
            <person name="Stajich J.E."/>
            <person name="Barry K."/>
            <person name="Grigoriev I.V."/>
            <person name="Crous P."/>
            <person name="Smith M.E."/>
        </authorList>
    </citation>
    <scope>NUCLEOTIDE SEQUENCE</scope>
    <source>
        <strain evidence="21">RSA 567</strain>
    </source>
</reference>
<evidence type="ECO:0000256" key="13">
    <source>
        <dbReference type="ARBA" id="ARBA00023098"/>
    </source>
</evidence>
<dbReference type="InterPro" id="IPR001199">
    <property type="entry name" value="Cyt_B5-like_heme/steroid-bd"/>
</dbReference>
<dbReference type="InterPro" id="IPR006694">
    <property type="entry name" value="Fatty_acid_hydroxylase"/>
</dbReference>
<feature type="binding site" evidence="17">
    <location>
        <position position="247"/>
    </location>
    <ligand>
        <name>Zn(2+)</name>
        <dbReference type="ChEBI" id="CHEBI:29105"/>
        <label>1</label>
    </ligand>
</feature>
<keyword evidence="4 18" id="KW-0349">Heme</keyword>
<evidence type="ECO:0000256" key="3">
    <source>
        <dbReference type="ARBA" id="ARBA00022516"/>
    </source>
</evidence>
<feature type="binding site" evidence="17">
    <location>
        <position position="309"/>
    </location>
    <ligand>
        <name>Zn(2+)</name>
        <dbReference type="ChEBI" id="CHEBI:29105"/>
        <label>1</label>
    </ligand>
</feature>
<comment type="function">
    <text evidence="16">Ceramide hydroxylase involved in the hydroxylation of sphingolipid-associated very long chain fatty acids. Postulated to hydroxylate the very long chain fatty acid of dihydroceramides and phytoceramides at C-2.</text>
</comment>
<dbReference type="GO" id="GO:0005506">
    <property type="term" value="F:iron ion binding"/>
    <property type="evidence" value="ECO:0007669"/>
    <property type="project" value="UniProtKB-UniRule"/>
</dbReference>
<dbReference type="InterPro" id="IPR036400">
    <property type="entry name" value="Cyt_B5-like_heme/steroid_sf"/>
</dbReference>
<dbReference type="SUPFAM" id="SSF55856">
    <property type="entry name" value="Cytochrome b5-like heme/steroid binding domain"/>
    <property type="match status" value="1"/>
</dbReference>
<dbReference type="PRINTS" id="PR00363">
    <property type="entry name" value="CYTOCHROMEB5"/>
</dbReference>
<evidence type="ECO:0000256" key="2">
    <source>
        <dbReference type="ARBA" id="ARBA00005747"/>
    </source>
</evidence>
<dbReference type="GO" id="GO:0005789">
    <property type="term" value="C:endoplasmic reticulum membrane"/>
    <property type="evidence" value="ECO:0007669"/>
    <property type="project" value="UniProtKB-SubCell"/>
</dbReference>
<feature type="binding site" evidence="17">
    <location>
        <position position="223"/>
    </location>
    <ligand>
        <name>Zn(2+)</name>
        <dbReference type="ChEBI" id="CHEBI:29105"/>
        <label>1</label>
    </ligand>
</feature>
<feature type="binding site" evidence="17">
    <location>
        <position position="328"/>
    </location>
    <ligand>
        <name>Zn(2+)</name>
        <dbReference type="ChEBI" id="CHEBI:29105"/>
        <label>1</label>
    </ligand>
</feature>
<feature type="binding site" evidence="17">
    <location>
        <position position="325"/>
    </location>
    <ligand>
        <name>Zn(2+)</name>
        <dbReference type="ChEBI" id="CHEBI:29105"/>
        <label>1</label>
    </ligand>
</feature>
<evidence type="ECO:0000256" key="4">
    <source>
        <dbReference type="ARBA" id="ARBA00022617"/>
    </source>
</evidence>
<dbReference type="PANTHER" id="PTHR12863:SF1">
    <property type="entry name" value="FATTY ACID 2-HYDROXYLASE"/>
    <property type="match status" value="1"/>
</dbReference>
<evidence type="ECO:0000313" key="21">
    <source>
        <dbReference type="EMBL" id="KAJ1978709.1"/>
    </source>
</evidence>
<evidence type="ECO:0000256" key="7">
    <source>
        <dbReference type="ARBA" id="ARBA00022824"/>
    </source>
</evidence>
<keyword evidence="9 17" id="KW-0862">Zinc</keyword>
<dbReference type="AlphaFoldDB" id="A0A9W8B6R0"/>
<comment type="cofactor">
    <cofactor evidence="18">
        <name>Fe cation</name>
        <dbReference type="ChEBI" id="CHEBI:24875"/>
    </cofactor>
</comment>
<dbReference type="InterPro" id="IPR014430">
    <property type="entry name" value="Scs7"/>
</dbReference>
<feature type="transmembrane region" description="Helical" evidence="19">
    <location>
        <begin position="204"/>
        <end position="222"/>
    </location>
</feature>
<evidence type="ECO:0000256" key="6">
    <source>
        <dbReference type="ARBA" id="ARBA00022723"/>
    </source>
</evidence>
<keyword evidence="8 16" id="KW-0276">Fatty acid metabolism</keyword>
<feature type="binding site" evidence="17">
    <location>
        <position position="250"/>
    </location>
    <ligand>
        <name>Zn(2+)</name>
        <dbReference type="ChEBI" id="CHEBI:29105"/>
        <label>1</label>
    </ligand>
</feature>
<keyword evidence="22" id="KW-1185">Reference proteome</keyword>
<dbReference type="GO" id="GO:0006633">
    <property type="term" value="P:fatty acid biosynthetic process"/>
    <property type="evidence" value="ECO:0007669"/>
    <property type="project" value="UniProtKB-KW"/>
</dbReference>
<comment type="caution">
    <text evidence="21">The sequence shown here is derived from an EMBL/GenBank/DDBJ whole genome shotgun (WGS) entry which is preliminary data.</text>
</comment>
<dbReference type="PANTHER" id="PTHR12863">
    <property type="entry name" value="FATTY ACID HYDROXYLASE"/>
    <property type="match status" value="1"/>
</dbReference>
<dbReference type="EC" id="1.-.-.-" evidence="16"/>
<evidence type="ECO:0000256" key="16">
    <source>
        <dbReference type="PIRNR" id="PIRNR005149"/>
    </source>
</evidence>
<feature type="binding site" evidence="17">
    <location>
        <position position="329"/>
    </location>
    <ligand>
        <name>Zn(2+)</name>
        <dbReference type="ChEBI" id="CHEBI:29105"/>
        <label>1</label>
    </ligand>
</feature>
<proteinExistence type="inferred from homology"/>
<organism evidence="21 22">
    <name type="scientific">Dimargaris verticillata</name>
    <dbReference type="NCBI Taxonomy" id="2761393"/>
    <lineage>
        <taxon>Eukaryota</taxon>
        <taxon>Fungi</taxon>
        <taxon>Fungi incertae sedis</taxon>
        <taxon>Zoopagomycota</taxon>
        <taxon>Kickxellomycotina</taxon>
        <taxon>Dimargaritomycetes</taxon>
        <taxon>Dimargaritales</taxon>
        <taxon>Dimargaritaceae</taxon>
        <taxon>Dimargaris</taxon>
    </lineage>
</organism>
<keyword evidence="11 16" id="KW-0560">Oxidoreductase</keyword>
<dbReference type="Pfam" id="PF04116">
    <property type="entry name" value="FA_hydroxylase"/>
    <property type="match status" value="1"/>
</dbReference>
<feature type="binding site" description="axial binding residue" evidence="18">
    <location>
        <position position="70"/>
    </location>
    <ligand>
        <name>heme</name>
        <dbReference type="ChEBI" id="CHEBI:30413"/>
    </ligand>
    <ligandPart>
        <name>Fe</name>
        <dbReference type="ChEBI" id="CHEBI:18248"/>
    </ligandPart>
</feature>
<comment type="similarity">
    <text evidence="2 16">Belongs to the sterol desaturase family. SCS7 subfamily.</text>
</comment>
<keyword evidence="15 16" id="KW-0275">Fatty acid biosynthesis</keyword>
<keyword evidence="13 16" id="KW-0443">Lipid metabolism</keyword>
<dbReference type="GO" id="GO:0080132">
    <property type="term" value="F:fatty acid 2-hydroxylase activity"/>
    <property type="evidence" value="ECO:0007669"/>
    <property type="project" value="InterPro"/>
</dbReference>
<keyword evidence="7 16" id="KW-0256">Endoplasmic reticulum</keyword>
<dbReference type="Proteomes" id="UP001151582">
    <property type="component" value="Unassembled WGS sequence"/>
</dbReference>
<feature type="transmembrane region" description="Helical" evidence="19">
    <location>
        <begin position="281"/>
        <end position="301"/>
    </location>
</feature>
<dbReference type="PIRSF" id="PIRSF005149">
    <property type="entry name" value="IPC-B_HD"/>
    <property type="match status" value="1"/>
</dbReference>
<dbReference type="FunFam" id="3.10.120.10:FF:000007">
    <property type="entry name" value="Sulfite oxidase, mitochondrial"/>
    <property type="match status" value="1"/>
</dbReference>
<evidence type="ECO:0000256" key="1">
    <source>
        <dbReference type="ARBA" id="ARBA00004477"/>
    </source>
</evidence>
<evidence type="ECO:0000256" key="11">
    <source>
        <dbReference type="ARBA" id="ARBA00023002"/>
    </source>
</evidence>
<accession>A0A9W8B6R0</accession>
<feature type="binding site" description="axial binding residue" evidence="18">
    <location>
        <position position="43"/>
    </location>
    <ligand>
        <name>heme</name>
        <dbReference type="ChEBI" id="CHEBI:30413"/>
    </ligand>
    <ligandPart>
        <name>Fe</name>
        <dbReference type="ChEBI" id="CHEBI:18248"/>
    </ligandPart>
</feature>
<evidence type="ECO:0000256" key="14">
    <source>
        <dbReference type="ARBA" id="ARBA00023136"/>
    </source>
</evidence>
<keyword evidence="12 16" id="KW-0408">Iron</keyword>
<keyword evidence="14 16" id="KW-0472">Membrane</keyword>
<evidence type="ECO:0000256" key="5">
    <source>
        <dbReference type="ARBA" id="ARBA00022692"/>
    </source>
</evidence>
<keyword evidence="10 19" id="KW-1133">Transmembrane helix</keyword>
<dbReference type="SMART" id="SM01117">
    <property type="entry name" value="Cyt-b5"/>
    <property type="match status" value="1"/>
</dbReference>
<keyword evidence="6 16" id="KW-0479">Metal-binding</keyword>
<comment type="subcellular location">
    <subcellularLocation>
        <location evidence="1">Endoplasmic reticulum membrane</location>
        <topology evidence="1">Multi-pass membrane protein</topology>
    </subcellularLocation>
</comment>
<dbReference type="OrthoDB" id="2204368at2759"/>
<keyword evidence="5 19" id="KW-0812">Transmembrane</keyword>
<evidence type="ECO:0000256" key="12">
    <source>
        <dbReference type="ARBA" id="ARBA00023004"/>
    </source>
</evidence>
<evidence type="ECO:0000313" key="22">
    <source>
        <dbReference type="Proteomes" id="UP001151582"/>
    </source>
</evidence>
<evidence type="ECO:0000256" key="18">
    <source>
        <dbReference type="PIRSR" id="PIRSR005149-50"/>
    </source>
</evidence>